<dbReference type="eggNOG" id="COG0456">
    <property type="taxonomic scope" value="Bacteria"/>
</dbReference>
<proteinExistence type="predicted"/>
<dbReference type="RefSeq" id="WP_014444900.1">
    <property type="nucleotide sequence ID" value="NC_017093.1"/>
</dbReference>
<dbReference type="STRING" id="512565.AMIS_47910"/>
<sequence>MIGMHLANAAAMWASRAAGAVRGDGYLLAEHAAGARVILLGAQARPERVLGLAPRRTLVVEDAFGVIEPGPGTVRMPVMIRRPGRVAAPPAGVRVSEVHDPDELAVAERVIVDGFPLPAYQPWSPGRALSPDLLGRPGWRVWLGRHGGAPAAAAYTYDDGTAVGVYWLATLPEHRSRGAGRAVLTAALAACPDRHVTLVATEAGRPLYESAGFVTAGVAAWHTRPPREPGPAAGGS</sequence>
<dbReference type="KEGG" id="ams:AMIS_47910"/>
<dbReference type="PATRIC" id="fig|512565.3.peg.4779"/>
<keyword evidence="2" id="KW-0808">Transferase</keyword>
<protein>
    <submittedName>
        <fullName evidence="2">Putative GCN5-related N-acetyltransferase</fullName>
    </submittedName>
</protein>
<gene>
    <name evidence="2" type="ordered locus">AMIS_47910</name>
</gene>
<dbReference type="CDD" id="cd04301">
    <property type="entry name" value="NAT_SF"/>
    <property type="match status" value="1"/>
</dbReference>
<evidence type="ECO:0000259" key="1">
    <source>
        <dbReference type="PROSITE" id="PS51186"/>
    </source>
</evidence>
<evidence type="ECO:0000313" key="2">
    <source>
        <dbReference type="EMBL" id="BAL90011.1"/>
    </source>
</evidence>
<dbReference type="PROSITE" id="PS51186">
    <property type="entry name" value="GNAT"/>
    <property type="match status" value="1"/>
</dbReference>
<evidence type="ECO:0000313" key="3">
    <source>
        <dbReference type="Proteomes" id="UP000007882"/>
    </source>
</evidence>
<dbReference type="EMBL" id="AP012319">
    <property type="protein sequence ID" value="BAL90011.1"/>
    <property type="molecule type" value="Genomic_DNA"/>
</dbReference>
<dbReference type="Pfam" id="PF13508">
    <property type="entry name" value="Acetyltransf_7"/>
    <property type="match status" value="1"/>
</dbReference>
<name>I0HAH4_ACTM4</name>
<keyword evidence="3" id="KW-1185">Reference proteome</keyword>
<dbReference type="Gene3D" id="3.40.630.30">
    <property type="match status" value="1"/>
</dbReference>
<dbReference type="InterPro" id="IPR016181">
    <property type="entry name" value="Acyl_CoA_acyltransferase"/>
</dbReference>
<accession>I0HAH4</accession>
<dbReference type="GO" id="GO:0016747">
    <property type="term" value="F:acyltransferase activity, transferring groups other than amino-acyl groups"/>
    <property type="evidence" value="ECO:0007669"/>
    <property type="project" value="InterPro"/>
</dbReference>
<dbReference type="Proteomes" id="UP000007882">
    <property type="component" value="Chromosome"/>
</dbReference>
<reference evidence="2 3" key="1">
    <citation type="submission" date="2012-02" db="EMBL/GenBank/DDBJ databases">
        <title>Complete genome sequence of Actinoplanes missouriensis 431 (= NBRC 102363).</title>
        <authorList>
            <person name="Ohnishi Y."/>
            <person name="Ishikawa J."/>
            <person name="Sekine M."/>
            <person name="Hosoyama A."/>
            <person name="Harada T."/>
            <person name="Narita H."/>
            <person name="Hata T."/>
            <person name="Konno Y."/>
            <person name="Tutikane K."/>
            <person name="Fujita N."/>
            <person name="Horinouchi S."/>
            <person name="Hayakawa M."/>
        </authorList>
    </citation>
    <scope>NUCLEOTIDE SEQUENCE [LARGE SCALE GENOMIC DNA]</scope>
    <source>
        <strain evidence="3">ATCC 14538 / DSM 43046 / CBS 188.64 / JCM 3121 / NBRC 102363 / NCIMB 12654 / NRRL B-3342 / UNCC 431</strain>
    </source>
</reference>
<dbReference type="HOGENOM" id="CLU_071582_0_0_11"/>
<organism evidence="2 3">
    <name type="scientific">Actinoplanes missouriensis (strain ATCC 14538 / DSM 43046 / CBS 188.64 / JCM 3121 / NBRC 102363 / NCIMB 12654 / NRRL B-3342 / UNCC 431)</name>
    <dbReference type="NCBI Taxonomy" id="512565"/>
    <lineage>
        <taxon>Bacteria</taxon>
        <taxon>Bacillati</taxon>
        <taxon>Actinomycetota</taxon>
        <taxon>Actinomycetes</taxon>
        <taxon>Micromonosporales</taxon>
        <taxon>Micromonosporaceae</taxon>
        <taxon>Actinoplanes</taxon>
    </lineage>
</organism>
<dbReference type="AlphaFoldDB" id="I0HAH4"/>
<dbReference type="SUPFAM" id="SSF55729">
    <property type="entry name" value="Acyl-CoA N-acyltransferases (Nat)"/>
    <property type="match status" value="1"/>
</dbReference>
<feature type="domain" description="N-acetyltransferase" evidence="1">
    <location>
        <begin position="93"/>
        <end position="231"/>
    </location>
</feature>
<dbReference type="InterPro" id="IPR000182">
    <property type="entry name" value="GNAT_dom"/>
</dbReference>